<reference evidence="2 3" key="1">
    <citation type="submission" date="2013-12" db="EMBL/GenBank/DDBJ databases">
        <title>Draft genome of the parsitic nematode Ancylostoma duodenale.</title>
        <authorList>
            <person name="Mitreva M."/>
        </authorList>
    </citation>
    <scope>NUCLEOTIDE SEQUENCE [LARGE SCALE GENOMIC DNA]</scope>
    <source>
        <strain evidence="2 3">Zhejiang</strain>
    </source>
</reference>
<name>A0A0C2FE70_9BILA</name>
<keyword evidence="3" id="KW-1185">Reference proteome</keyword>
<keyword evidence="1" id="KW-0472">Membrane</keyword>
<evidence type="ECO:0000313" key="3">
    <source>
        <dbReference type="Proteomes" id="UP000054047"/>
    </source>
</evidence>
<organism evidence="2 3">
    <name type="scientific">Ancylostoma duodenale</name>
    <dbReference type="NCBI Taxonomy" id="51022"/>
    <lineage>
        <taxon>Eukaryota</taxon>
        <taxon>Metazoa</taxon>
        <taxon>Ecdysozoa</taxon>
        <taxon>Nematoda</taxon>
        <taxon>Chromadorea</taxon>
        <taxon>Rhabditida</taxon>
        <taxon>Rhabditina</taxon>
        <taxon>Rhabditomorpha</taxon>
        <taxon>Strongyloidea</taxon>
        <taxon>Ancylostomatidae</taxon>
        <taxon>Ancylostomatinae</taxon>
        <taxon>Ancylostoma</taxon>
    </lineage>
</organism>
<gene>
    <name evidence="2" type="ORF">ANCDUO_24995</name>
</gene>
<proteinExistence type="predicted"/>
<dbReference type="SUPFAM" id="SSF81496">
    <property type="entry name" value="Cytochrome c1 subunit of cytochrome bc1 complex (Ubiquinol-cytochrome c reductase), transmembrane anchor"/>
    <property type="match status" value="1"/>
</dbReference>
<keyword evidence="1" id="KW-1133">Transmembrane helix</keyword>
<dbReference type="InterPro" id="IPR021157">
    <property type="entry name" value="Cyt_c1_TM_anchor_C"/>
</dbReference>
<evidence type="ECO:0000256" key="1">
    <source>
        <dbReference type="SAM" id="Phobius"/>
    </source>
</evidence>
<evidence type="ECO:0000313" key="2">
    <source>
        <dbReference type="EMBL" id="KIH44969.1"/>
    </source>
</evidence>
<keyword evidence="1" id="KW-0812">Transmembrane</keyword>
<dbReference type="Proteomes" id="UP000054047">
    <property type="component" value="Unassembled WGS sequence"/>
</dbReference>
<protein>
    <submittedName>
        <fullName evidence="2">Uncharacterized protein</fullName>
    </submittedName>
</protein>
<dbReference type="Gene3D" id="1.20.5.100">
    <property type="entry name" value="Cytochrome c1, transmembrane anchor, C-terminal"/>
    <property type="match status" value="1"/>
</dbReference>
<dbReference type="AlphaFoldDB" id="A0A0C2FE70"/>
<feature type="transmembrane region" description="Helical" evidence="1">
    <location>
        <begin position="6"/>
        <end position="31"/>
    </location>
</feature>
<sequence>MAKTEPSFLALTINSFEILALTPLAAVVLIFGKRYIWTFTKSQKFIFKSVKGREPPKSQ</sequence>
<dbReference type="EMBL" id="KN774567">
    <property type="protein sequence ID" value="KIH44969.1"/>
    <property type="molecule type" value="Genomic_DNA"/>
</dbReference>
<accession>A0A0C2FE70</accession>